<evidence type="ECO:0000313" key="3">
    <source>
        <dbReference type="Proteomes" id="UP000644507"/>
    </source>
</evidence>
<comment type="caution">
    <text evidence="2">The sequence shown here is derived from an EMBL/GenBank/DDBJ whole genome shotgun (WGS) entry which is preliminary data.</text>
</comment>
<reference evidence="2" key="2">
    <citation type="submission" date="2020-09" db="EMBL/GenBank/DDBJ databases">
        <authorList>
            <person name="Sun Q."/>
            <person name="Kim S."/>
        </authorList>
    </citation>
    <scope>NUCLEOTIDE SEQUENCE</scope>
    <source>
        <strain evidence="2">KCTC 12988</strain>
    </source>
</reference>
<evidence type="ECO:0000313" key="2">
    <source>
        <dbReference type="EMBL" id="GHC50447.1"/>
    </source>
</evidence>
<dbReference type="Gene3D" id="2.60.120.560">
    <property type="entry name" value="Exo-inulinase, domain 1"/>
    <property type="match status" value="1"/>
</dbReference>
<dbReference type="RefSeq" id="WP_229809441.1">
    <property type="nucleotide sequence ID" value="NZ_BMXI01000005.1"/>
</dbReference>
<dbReference type="Proteomes" id="UP000644507">
    <property type="component" value="Unassembled WGS sequence"/>
</dbReference>
<gene>
    <name evidence="2" type="ORF">GCM10007100_15730</name>
</gene>
<feature type="region of interest" description="Disordered" evidence="1">
    <location>
        <begin position="35"/>
        <end position="55"/>
    </location>
</feature>
<name>A0A918TJY5_9BACT</name>
<proteinExistence type="predicted"/>
<dbReference type="EMBL" id="BMXI01000005">
    <property type="protein sequence ID" value="GHC50447.1"/>
    <property type="molecule type" value="Genomic_DNA"/>
</dbReference>
<accession>A0A918TJY5</accession>
<organism evidence="2 3">
    <name type="scientific">Roseibacillus persicicus</name>
    <dbReference type="NCBI Taxonomy" id="454148"/>
    <lineage>
        <taxon>Bacteria</taxon>
        <taxon>Pseudomonadati</taxon>
        <taxon>Verrucomicrobiota</taxon>
        <taxon>Verrucomicrobiia</taxon>
        <taxon>Verrucomicrobiales</taxon>
        <taxon>Verrucomicrobiaceae</taxon>
        <taxon>Roseibacillus</taxon>
    </lineage>
</organism>
<protein>
    <recommendedName>
        <fullName evidence="4">3-keto-disaccharide hydrolase domain-containing protein</fullName>
    </recommendedName>
</protein>
<sequence>MRNFAITLLLLTSLSPHLPAERELIFSDDFERNESQEEKEEIGRGWTTASETRAQGNKQVDLKDGTMRIFLHPVADHAVSVRRAMNLRDGAVGMKFKLENPKDELGINFADLKEKSVWAGHLFKVVINQKSVSVTDLKTGVMNLTIRDARRADKLSPEQEEVLKKASQRFTHRSETNEWHDLLIEIKGEAITVTIDGQEVATFSSAGIAHPTKTLLRLSVPHQAVVDEVKIWRDL</sequence>
<keyword evidence="3" id="KW-1185">Reference proteome</keyword>
<reference evidence="2" key="1">
    <citation type="journal article" date="2014" name="Int. J. Syst. Evol. Microbiol.">
        <title>Complete genome sequence of Corynebacterium casei LMG S-19264T (=DSM 44701T), isolated from a smear-ripened cheese.</title>
        <authorList>
            <consortium name="US DOE Joint Genome Institute (JGI-PGF)"/>
            <person name="Walter F."/>
            <person name="Albersmeier A."/>
            <person name="Kalinowski J."/>
            <person name="Ruckert C."/>
        </authorList>
    </citation>
    <scope>NUCLEOTIDE SEQUENCE</scope>
    <source>
        <strain evidence="2">KCTC 12988</strain>
    </source>
</reference>
<evidence type="ECO:0008006" key="4">
    <source>
        <dbReference type="Google" id="ProtNLM"/>
    </source>
</evidence>
<evidence type="ECO:0000256" key="1">
    <source>
        <dbReference type="SAM" id="MobiDB-lite"/>
    </source>
</evidence>
<dbReference type="AlphaFoldDB" id="A0A918TJY5"/>